<sequence>MCMETTKNVPHNSHCVFKLLLYGEHSSLRTHDRSSDISNWIGAPYYYYLWLNPLVSMSPTIFRLPIVPIPIGKVHIRYFEVGK</sequence>
<name>A0A445K7R8_GLYSO</name>
<dbReference type="AlphaFoldDB" id="A0A445K7R8"/>
<dbReference type="EMBL" id="QZWG01000006">
    <property type="protein sequence ID" value="RZC06849.1"/>
    <property type="molecule type" value="Genomic_DNA"/>
</dbReference>
<reference evidence="1 2" key="1">
    <citation type="submission" date="2018-09" db="EMBL/GenBank/DDBJ databases">
        <title>A high-quality reference genome of wild soybean provides a powerful tool to mine soybean genomes.</title>
        <authorList>
            <person name="Xie M."/>
            <person name="Chung C.Y.L."/>
            <person name="Li M.-W."/>
            <person name="Wong F.-L."/>
            <person name="Chan T.-F."/>
            <person name="Lam H.-M."/>
        </authorList>
    </citation>
    <scope>NUCLEOTIDE SEQUENCE [LARGE SCALE GENOMIC DNA]</scope>
    <source>
        <strain evidence="2">cv. W05</strain>
        <tissue evidence="1">Hypocotyl of etiolated seedlings</tissue>
    </source>
</reference>
<keyword evidence="2" id="KW-1185">Reference proteome</keyword>
<evidence type="ECO:0000313" key="1">
    <source>
        <dbReference type="EMBL" id="RZC06849.1"/>
    </source>
</evidence>
<comment type="caution">
    <text evidence="1">The sequence shown here is derived from an EMBL/GenBank/DDBJ whole genome shotgun (WGS) entry which is preliminary data.</text>
</comment>
<proteinExistence type="predicted"/>
<evidence type="ECO:0000313" key="2">
    <source>
        <dbReference type="Proteomes" id="UP000289340"/>
    </source>
</evidence>
<accession>A0A445K7R8</accession>
<protein>
    <submittedName>
        <fullName evidence="1">Uncharacterized protein</fullName>
    </submittedName>
</protein>
<organism evidence="1 2">
    <name type="scientific">Glycine soja</name>
    <name type="common">Wild soybean</name>
    <dbReference type="NCBI Taxonomy" id="3848"/>
    <lineage>
        <taxon>Eukaryota</taxon>
        <taxon>Viridiplantae</taxon>
        <taxon>Streptophyta</taxon>
        <taxon>Embryophyta</taxon>
        <taxon>Tracheophyta</taxon>
        <taxon>Spermatophyta</taxon>
        <taxon>Magnoliopsida</taxon>
        <taxon>eudicotyledons</taxon>
        <taxon>Gunneridae</taxon>
        <taxon>Pentapetalae</taxon>
        <taxon>rosids</taxon>
        <taxon>fabids</taxon>
        <taxon>Fabales</taxon>
        <taxon>Fabaceae</taxon>
        <taxon>Papilionoideae</taxon>
        <taxon>50 kb inversion clade</taxon>
        <taxon>NPAAA clade</taxon>
        <taxon>indigoferoid/millettioid clade</taxon>
        <taxon>Phaseoleae</taxon>
        <taxon>Glycine</taxon>
        <taxon>Glycine subgen. Soja</taxon>
    </lineage>
</organism>
<dbReference type="Proteomes" id="UP000289340">
    <property type="component" value="Chromosome 6"/>
</dbReference>
<gene>
    <name evidence="1" type="ORF">D0Y65_014334</name>
</gene>